<feature type="transmembrane region" description="Helical" evidence="1">
    <location>
        <begin position="207"/>
        <end position="226"/>
    </location>
</feature>
<keyword evidence="1" id="KW-1133">Transmembrane helix</keyword>
<dbReference type="EMBL" id="FWFZ01000037">
    <property type="protein sequence ID" value="SLN75725.1"/>
    <property type="molecule type" value="Genomic_DNA"/>
</dbReference>
<feature type="transmembrane region" description="Helical" evidence="1">
    <location>
        <begin position="117"/>
        <end position="137"/>
    </location>
</feature>
<proteinExistence type="predicted"/>
<reference evidence="2 3" key="1">
    <citation type="submission" date="2017-03" db="EMBL/GenBank/DDBJ databases">
        <authorList>
            <person name="Afonso C.L."/>
            <person name="Miller P.J."/>
            <person name="Scott M.A."/>
            <person name="Spackman E."/>
            <person name="Goraichik I."/>
            <person name="Dimitrov K.M."/>
            <person name="Suarez D.L."/>
            <person name="Swayne D.E."/>
        </authorList>
    </citation>
    <scope>NUCLEOTIDE SEQUENCE [LARGE SCALE GENOMIC DNA]</scope>
    <source>
        <strain evidence="2 3">CECT 7023</strain>
    </source>
</reference>
<feature type="transmembrane region" description="Helical" evidence="1">
    <location>
        <begin position="76"/>
        <end position="96"/>
    </location>
</feature>
<protein>
    <submittedName>
        <fullName evidence="2">Patatin-like phospholipase</fullName>
    </submittedName>
</protein>
<keyword evidence="1" id="KW-0472">Membrane</keyword>
<name>A0A1Y5TXD8_9RHOB</name>
<feature type="transmembrane region" description="Helical" evidence="1">
    <location>
        <begin position="180"/>
        <end position="201"/>
    </location>
</feature>
<feature type="transmembrane region" description="Helical" evidence="1">
    <location>
        <begin position="259"/>
        <end position="277"/>
    </location>
</feature>
<keyword evidence="1" id="KW-0812">Transmembrane</keyword>
<evidence type="ECO:0000256" key="1">
    <source>
        <dbReference type="SAM" id="Phobius"/>
    </source>
</evidence>
<feature type="transmembrane region" description="Helical" evidence="1">
    <location>
        <begin position="238"/>
        <end position="253"/>
    </location>
</feature>
<evidence type="ECO:0000313" key="2">
    <source>
        <dbReference type="EMBL" id="SLN75725.1"/>
    </source>
</evidence>
<gene>
    <name evidence="2" type="ORF">ROA7023_04020</name>
</gene>
<accession>A0A1Y5TXD8</accession>
<feature type="transmembrane region" description="Helical" evidence="1">
    <location>
        <begin position="34"/>
        <end position="52"/>
    </location>
</feature>
<dbReference type="AlphaFoldDB" id="A0A1Y5TXD8"/>
<dbReference type="OrthoDB" id="581211at2"/>
<dbReference type="SUPFAM" id="SSF52151">
    <property type="entry name" value="FabD/lysophospholipase-like"/>
    <property type="match status" value="1"/>
</dbReference>
<evidence type="ECO:0000313" key="3">
    <source>
        <dbReference type="Proteomes" id="UP000193900"/>
    </source>
</evidence>
<keyword evidence="3" id="KW-1185">Reference proteome</keyword>
<dbReference type="RefSeq" id="WP_143535677.1">
    <property type="nucleotide sequence ID" value="NZ_FWFZ01000037.1"/>
</dbReference>
<dbReference type="InterPro" id="IPR016035">
    <property type="entry name" value="Acyl_Trfase/lysoPLipase"/>
</dbReference>
<dbReference type="Proteomes" id="UP000193900">
    <property type="component" value="Unassembled WGS sequence"/>
</dbReference>
<sequence length="739" mass="77688">MTTMDEDGKAFPAELAGGTTTEDLRREIVDGLEYGYGPMLVAVAFAFFLFGADPAHEVILSLALEAATGGIDLEEAIRITASVLLFALVPVAIYVSSTRALDARDKQGPLADRVDRGLTFLASRLPLLGGLAGVLTVATGSEAGRAGGLLFGLAGAIGAVLLLSFLPAGRSLGVVRLRDLVLRYSGAFGLAVLAVAALATAAPGASWRLGPVAVAAAFVIVAAFALSELTRLSARSRSRFPLILLLVALTFAGDDWRVGAGVGGLLIALCLAVNVRRNGGLAMAELPRPVLLIALLFVAAGGLARIDTGCGIASGCNILQGAVAETPPGGSGNGQAAVFDWAETRDWSDPDTPPLRILAAQGGGLYAAYQTAYYLAYRSDTEAEFADSLFAISGVSGGSVGGAVYWAIRRSGVCEDPAAPRADCHRQAVRQILRHDYLSPPLSALLFRDFLDTLFPYTPLIGRPVDRGAVLETAFARRIDTCCSFEGPDGTRSDIDVPDGLLGVSMADSPGAGLPLLFLNSTDVHSGESVIASPLDGLEPSRVRSRVLLDSGNDLTVGEAMLLSARFPVVTPPGRYIEGGETKQVVDGGYFDNSGVETVTELLRGTEFARFQVGAVRGLNRSIPVEILSFRILEDPGARSIRGTVTAPISAFRAAWIARRDLTTGRFCTRFRVNDASRSAITSRESIVQADRVNFTVSWLLTSETFNDIEAQIEAPRELDVAPICPAAGTEQTVGFSLK</sequence>
<feature type="transmembrane region" description="Helical" evidence="1">
    <location>
        <begin position="149"/>
        <end position="168"/>
    </location>
</feature>
<organism evidence="2 3">
    <name type="scientific">Roseisalinus antarcticus</name>
    <dbReference type="NCBI Taxonomy" id="254357"/>
    <lineage>
        <taxon>Bacteria</taxon>
        <taxon>Pseudomonadati</taxon>
        <taxon>Pseudomonadota</taxon>
        <taxon>Alphaproteobacteria</taxon>
        <taxon>Rhodobacterales</taxon>
        <taxon>Roseobacteraceae</taxon>
        <taxon>Roseisalinus</taxon>
    </lineage>
</organism>
<feature type="transmembrane region" description="Helical" evidence="1">
    <location>
        <begin position="289"/>
        <end position="306"/>
    </location>
</feature>